<gene>
    <name evidence="1" type="ORF">FOZ60_007536</name>
</gene>
<dbReference type="AlphaFoldDB" id="A0A7J6PPI4"/>
<organism evidence="1 2">
    <name type="scientific">Perkinsus olseni</name>
    <name type="common">Perkinsus atlanticus</name>
    <dbReference type="NCBI Taxonomy" id="32597"/>
    <lineage>
        <taxon>Eukaryota</taxon>
        <taxon>Sar</taxon>
        <taxon>Alveolata</taxon>
        <taxon>Perkinsozoa</taxon>
        <taxon>Perkinsea</taxon>
        <taxon>Perkinsida</taxon>
        <taxon>Perkinsidae</taxon>
        <taxon>Perkinsus</taxon>
    </lineage>
</organism>
<dbReference type="OrthoDB" id="10476090at2759"/>
<evidence type="ECO:0000313" key="1">
    <source>
        <dbReference type="EMBL" id="KAF4697451.1"/>
    </source>
</evidence>
<dbReference type="Proteomes" id="UP000541610">
    <property type="component" value="Unassembled WGS sequence"/>
</dbReference>
<reference evidence="1 2" key="1">
    <citation type="submission" date="2020-04" db="EMBL/GenBank/DDBJ databases">
        <title>Perkinsus olseni comparative genomics.</title>
        <authorList>
            <person name="Bogema D.R."/>
        </authorList>
    </citation>
    <scope>NUCLEOTIDE SEQUENCE [LARGE SCALE GENOMIC DNA]</scope>
    <source>
        <strain evidence="1">00978-12</strain>
    </source>
</reference>
<evidence type="ECO:0000313" key="2">
    <source>
        <dbReference type="Proteomes" id="UP000541610"/>
    </source>
</evidence>
<proteinExistence type="predicted"/>
<dbReference type="EMBL" id="JABANP010000003">
    <property type="protein sequence ID" value="KAF4697451.1"/>
    <property type="molecule type" value="Genomic_DNA"/>
</dbReference>
<accession>A0A7J6PPI4</accession>
<protein>
    <submittedName>
        <fullName evidence="1">Uncharacterized protein</fullName>
    </submittedName>
</protein>
<sequence length="79" mass="9023">MKTWTLEQRITNENQQPTTLQYRTLFTQTLDPSTVDTVKVGAKQIRQLEETAVQTIDFCSRLSSGVATKNSMKEHYTQG</sequence>
<name>A0A7J6PPI4_PEROL</name>
<comment type="caution">
    <text evidence="1">The sequence shown here is derived from an EMBL/GenBank/DDBJ whole genome shotgun (WGS) entry which is preliminary data.</text>
</comment>